<accession>A0A1G6YVZ6</accession>
<dbReference type="STRING" id="69960.SAMN05421720_102128"/>
<gene>
    <name evidence="2" type="ORF">SAMN05421720_102128</name>
</gene>
<dbReference type="AlphaFoldDB" id="A0A1G6YVZ6"/>
<organism evidence="2 3">
    <name type="scientific">Rhodospira trueperi</name>
    <dbReference type="NCBI Taxonomy" id="69960"/>
    <lineage>
        <taxon>Bacteria</taxon>
        <taxon>Pseudomonadati</taxon>
        <taxon>Pseudomonadota</taxon>
        <taxon>Alphaproteobacteria</taxon>
        <taxon>Rhodospirillales</taxon>
        <taxon>Rhodospirillaceae</taxon>
        <taxon>Rhodospira</taxon>
    </lineage>
</organism>
<feature type="domain" description="DUF6429" evidence="1">
    <location>
        <begin position="5"/>
        <end position="72"/>
    </location>
</feature>
<dbReference type="OrthoDB" id="8912983at2"/>
<keyword evidence="3" id="KW-1185">Reference proteome</keyword>
<dbReference type="RefSeq" id="WP_092782509.1">
    <property type="nucleotide sequence ID" value="NZ_FNAP01000002.1"/>
</dbReference>
<protein>
    <recommendedName>
        <fullName evidence="1">DUF6429 domain-containing protein</fullName>
    </recommendedName>
</protein>
<evidence type="ECO:0000313" key="3">
    <source>
        <dbReference type="Proteomes" id="UP000199412"/>
    </source>
</evidence>
<dbReference type="Pfam" id="PF20008">
    <property type="entry name" value="DUF6429"/>
    <property type="match status" value="1"/>
</dbReference>
<evidence type="ECO:0000259" key="1">
    <source>
        <dbReference type="Pfam" id="PF20008"/>
    </source>
</evidence>
<dbReference type="EMBL" id="FNAP01000002">
    <property type="protein sequence ID" value="SDD93815.1"/>
    <property type="molecule type" value="Genomic_DNA"/>
</dbReference>
<name>A0A1G6YVZ6_9PROT</name>
<dbReference type="InterPro" id="IPR045489">
    <property type="entry name" value="DUF6429"/>
</dbReference>
<sequence length="83" mass="9097">MPNLDHIDDTVLALLLLGLHNGDRVWKGMDWDAMERLHEKGLITNPVGTAKSVAFTPEGRKRAEELFDALFGDDAPGDGPAEK</sequence>
<dbReference type="Proteomes" id="UP000199412">
    <property type="component" value="Unassembled WGS sequence"/>
</dbReference>
<proteinExistence type="predicted"/>
<reference evidence="2 3" key="1">
    <citation type="submission" date="2016-10" db="EMBL/GenBank/DDBJ databases">
        <authorList>
            <person name="de Groot N.N."/>
        </authorList>
    </citation>
    <scope>NUCLEOTIDE SEQUENCE [LARGE SCALE GENOMIC DNA]</scope>
    <source>
        <strain evidence="2 3">ATCC 700224</strain>
    </source>
</reference>
<evidence type="ECO:0000313" key="2">
    <source>
        <dbReference type="EMBL" id="SDD93815.1"/>
    </source>
</evidence>